<gene>
    <name evidence="8" type="ORF">IC617_13495</name>
</gene>
<accession>A0A8J6UMB5</accession>
<reference evidence="8" key="1">
    <citation type="submission" date="2020-09" db="EMBL/GenBank/DDBJ databases">
        <title>A novel bacterium of genus Neiella, isolated from South China Sea.</title>
        <authorList>
            <person name="Huang H."/>
            <person name="Mo K."/>
            <person name="Hu Y."/>
        </authorList>
    </citation>
    <scope>NUCLEOTIDE SEQUENCE</scope>
    <source>
        <strain evidence="8">HB171785</strain>
    </source>
</reference>
<comment type="caution">
    <text evidence="8">The sequence shown here is derived from an EMBL/GenBank/DDBJ whole genome shotgun (WGS) entry which is preliminary data.</text>
</comment>
<dbReference type="InterPro" id="IPR013324">
    <property type="entry name" value="RNA_pol_sigma_r3/r4-like"/>
</dbReference>
<evidence type="ECO:0000313" key="9">
    <source>
        <dbReference type="Proteomes" id="UP000638014"/>
    </source>
</evidence>
<keyword evidence="3" id="KW-0731">Sigma factor</keyword>
<keyword evidence="9" id="KW-1185">Reference proteome</keyword>
<dbReference type="SUPFAM" id="SSF88946">
    <property type="entry name" value="Sigma2 domain of RNA polymerase sigma factors"/>
    <property type="match status" value="1"/>
</dbReference>
<evidence type="ECO:0000256" key="2">
    <source>
        <dbReference type="ARBA" id="ARBA00023015"/>
    </source>
</evidence>
<evidence type="ECO:0000259" key="6">
    <source>
        <dbReference type="Pfam" id="PF04542"/>
    </source>
</evidence>
<evidence type="ECO:0000259" key="7">
    <source>
        <dbReference type="Pfam" id="PF08281"/>
    </source>
</evidence>
<dbReference type="PANTHER" id="PTHR43133">
    <property type="entry name" value="RNA POLYMERASE ECF-TYPE SIGMA FACTO"/>
    <property type="match status" value="1"/>
</dbReference>
<dbReference type="PANTHER" id="PTHR43133:SF8">
    <property type="entry name" value="RNA POLYMERASE SIGMA FACTOR HI_1459-RELATED"/>
    <property type="match status" value="1"/>
</dbReference>
<evidence type="ECO:0000313" key="8">
    <source>
        <dbReference type="EMBL" id="MBD1390450.1"/>
    </source>
</evidence>
<dbReference type="Proteomes" id="UP000638014">
    <property type="component" value="Unassembled WGS sequence"/>
</dbReference>
<dbReference type="Pfam" id="PF04542">
    <property type="entry name" value="Sigma70_r2"/>
    <property type="match status" value="1"/>
</dbReference>
<organism evidence="8 9">
    <name type="scientific">Neiella litorisoli</name>
    <dbReference type="NCBI Taxonomy" id="2771431"/>
    <lineage>
        <taxon>Bacteria</taxon>
        <taxon>Pseudomonadati</taxon>
        <taxon>Pseudomonadota</taxon>
        <taxon>Gammaproteobacteria</taxon>
        <taxon>Alteromonadales</taxon>
        <taxon>Echinimonadaceae</taxon>
        <taxon>Neiella</taxon>
    </lineage>
</organism>
<keyword evidence="2" id="KW-0805">Transcription regulation</keyword>
<feature type="domain" description="RNA polymerase sigma-70 region 2" evidence="6">
    <location>
        <begin position="25"/>
        <end position="91"/>
    </location>
</feature>
<name>A0A8J6UMB5_9GAMM</name>
<dbReference type="InterPro" id="IPR013249">
    <property type="entry name" value="RNA_pol_sigma70_r4_t2"/>
</dbReference>
<dbReference type="SUPFAM" id="SSF88659">
    <property type="entry name" value="Sigma3 and sigma4 domains of RNA polymerase sigma factors"/>
    <property type="match status" value="1"/>
</dbReference>
<sequence length="184" mass="21368">MTLRNDDQLLTDYGKRGDAAAFDILYQRFRQPLFGFIRQQLPDAIANEVFQECWMVVIEQAADYMPCGSFRGYLFTIARRKIADYWRRQQRQPSQTSDDDGNIEPISDDIDPQIIQLQQATNDVILMCVGRLPKAQRDVFMLKQTGLAVEEISLILGATFETVKSRIRASYSKLRSCWERHHDK</sequence>
<dbReference type="InterPro" id="IPR007627">
    <property type="entry name" value="RNA_pol_sigma70_r2"/>
</dbReference>
<dbReference type="Pfam" id="PF08281">
    <property type="entry name" value="Sigma70_r4_2"/>
    <property type="match status" value="1"/>
</dbReference>
<comment type="similarity">
    <text evidence="1">Belongs to the sigma-70 factor family. ECF subfamily.</text>
</comment>
<protein>
    <submittedName>
        <fullName evidence="8">Sigma-70 family RNA polymerase sigma factor</fullName>
    </submittedName>
</protein>
<dbReference type="Gene3D" id="1.10.1740.10">
    <property type="match status" value="1"/>
</dbReference>
<dbReference type="GO" id="GO:0003677">
    <property type="term" value="F:DNA binding"/>
    <property type="evidence" value="ECO:0007669"/>
    <property type="project" value="UniProtKB-KW"/>
</dbReference>
<feature type="domain" description="RNA polymerase sigma factor 70 region 4 type 2" evidence="7">
    <location>
        <begin position="125"/>
        <end position="173"/>
    </location>
</feature>
<dbReference type="InterPro" id="IPR036388">
    <property type="entry name" value="WH-like_DNA-bd_sf"/>
</dbReference>
<dbReference type="InterPro" id="IPR013325">
    <property type="entry name" value="RNA_pol_sigma_r2"/>
</dbReference>
<dbReference type="AlphaFoldDB" id="A0A8J6UMB5"/>
<evidence type="ECO:0000256" key="5">
    <source>
        <dbReference type="ARBA" id="ARBA00023163"/>
    </source>
</evidence>
<dbReference type="GO" id="GO:0006352">
    <property type="term" value="P:DNA-templated transcription initiation"/>
    <property type="evidence" value="ECO:0007669"/>
    <property type="project" value="InterPro"/>
</dbReference>
<dbReference type="Gene3D" id="1.10.10.10">
    <property type="entry name" value="Winged helix-like DNA-binding domain superfamily/Winged helix DNA-binding domain"/>
    <property type="match status" value="1"/>
</dbReference>
<dbReference type="EMBL" id="JACXAF010000018">
    <property type="protein sequence ID" value="MBD1390450.1"/>
    <property type="molecule type" value="Genomic_DNA"/>
</dbReference>
<evidence type="ECO:0000256" key="1">
    <source>
        <dbReference type="ARBA" id="ARBA00010641"/>
    </source>
</evidence>
<proteinExistence type="inferred from homology"/>
<dbReference type="InterPro" id="IPR014284">
    <property type="entry name" value="RNA_pol_sigma-70_dom"/>
</dbReference>
<evidence type="ECO:0000256" key="4">
    <source>
        <dbReference type="ARBA" id="ARBA00023125"/>
    </source>
</evidence>
<dbReference type="NCBIfam" id="TIGR02937">
    <property type="entry name" value="sigma70-ECF"/>
    <property type="match status" value="1"/>
</dbReference>
<keyword evidence="4" id="KW-0238">DNA-binding</keyword>
<dbReference type="InterPro" id="IPR039425">
    <property type="entry name" value="RNA_pol_sigma-70-like"/>
</dbReference>
<keyword evidence="5" id="KW-0804">Transcription</keyword>
<dbReference type="GO" id="GO:0016987">
    <property type="term" value="F:sigma factor activity"/>
    <property type="evidence" value="ECO:0007669"/>
    <property type="project" value="UniProtKB-KW"/>
</dbReference>
<evidence type="ECO:0000256" key="3">
    <source>
        <dbReference type="ARBA" id="ARBA00023082"/>
    </source>
</evidence>
<dbReference type="RefSeq" id="WP_191145518.1">
    <property type="nucleotide sequence ID" value="NZ_JACXAF010000018.1"/>
</dbReference>